<dbReference type="GO" id="GO:0008236">
    <property type="term" value="F:serine-type peptidase activity"/>
    <property type="evidence" value="ECO:0007669"/>
    <property type="project" value="UniProtKB-KW"/>
</dbReference>
<dbReference type="InterPro" id="IPR029062">
    <property type="entry name" value="Class_I_gatase-like"/>
</dbReference>
<protein>
    <submittedName>
        <fullName evidence="8">LD-carboxypeptidase</fullName>
    </submittedName>
</protein>
<evidence type="ECO:0000313" key="9">
    <source>
        <dbReference type="Proteomes" id="UP000437748"/>
    </source>
</evidence>
<organism evidence="8 9">
    <name type="scientific">Silvanigrella paludirubra</name>
    <dbReference type="NCBI Taxonomy" id="2499159"/>
    <lineage>
        <taxon>Bacteria</taxon>
        <taxon>Pseudomonadati</taxon>
        <taxon>Bdellovibrionota</taxon>
        <taxon>Oligoflexia</taxon>
        <taxon>Silvanigrellales</taxon>
        <taxon>Silvanigrellaceae</taxon>
        <taxon>Silvanigrella</taxon>
    </lineage>
</organism>
<dbReference type="GO" id="GO:0006508">
    <property type="term" value="P:proteolysis"/>
    <property type="evidence" value="ECO:0007669"/>
    <property type="project" value="UniProtKB-KW"/>
</dbReference>
<comment type="caution">
    <text evidence="8">The sequence shown here is derived from an EMBL/GenBank/DDBJ whole genome shotgun (WGS) entry which is preliminary data.</text>
</comment>
<dbReference type="Proteomes" id="UP000437748">
    <property type="component" value="Unassembled WGS sequence"/>
</dbReference>
<gene>
    <name evidence="8" type="ORF">GCL60_06470</name>
</gene>
<keyword evidence="9" id="KW-1185">Reference proteome</keyword>
<feature type="domain" description="LD-carboxypeptidase N-terminal" evidence="6">
    <location>
        <begin position="68"/>
        <end position="181"/>
    </location>
</feature>
<dbReference type="GO" id="GO:0004180">
    <property type="term" value="F:carboxypeptidase activity"/>
    <property type="evidence" value="ECO:0007669"/>
    <property type="project" value="UniProtKB-KW"/>
</dbReference>
<evidence type="ECO:0000256" key="2">
    <source>
        <dbReference type="ARBA" id="ARBA00022645"/>
    </source>
</evidence>
<dbReference type="CDD" id="cd07025">
    <property type="entry name" value="Peptidase_S66"/>
    <property type="match status" value="1"/>
</dbReference>
<accession>A0A6N6VV08</accession>
<dbReference type="InterPro" id="IPR027461">
    <property type="entry name" value="Carboxypeptidase_A_C_sf"/>
</dbReference>
<evidence type="ECO:0000313" key="8">
    <source>
        <dbReference type="EMBL" id="KAB8039901.1"/>
    </source>
</evidence>
<dbReference type="SUPFAM" id="SSF52317">
    <property type="entry name" value="Class I glutamine amidotransferase-like"/>
    <property type="match status" value="1"/>
</dbReference>
<feature type="domain" description="LD-carboxypeptidase C-terminal" evidence="7">
    <location>
        <begin position="231"/>
        <end position="339"/>
    </location>
</feature>
<keyword evidence="5" id="KW-0720">Serine protease</keyword>
<dbReference type="PANTHER" id="PTHR30237">
    <property type="entry name" value="MURAMOYLTETRAPEPTIDE CARBOXYPEPTIDASE"/>
    <property type="match status" value="1"/>
</dbReference>
<dbReference type="AlphaFoldDB" id="A0A6N6VV08"/>
<dbReference type="EMBL" id="WFLM01000002">
    <property type="protein sequence ID" value="KAB8039901.1"/>
    <property type="molecule type" value="Genomic_DNA"/>
</dbReference>
<proteinExistence type="inferred from homology"/>
<dbReference type="InterPro" id="IPR003507">
    <property type="entry name" value="S66_fam"/>
</dbReference>
<comment type="similarity">
    <text evidence="1">Belongs to the peptidase S66 family.</text>
</comment>
<dbReference type="Pfam" id="PF02016">
    <property type="entry name" value="Peptidase_S66"/>
    <property type="match status" value="1"/>
</dbReference>
<name>A0A6N6VV08_9BACT</name>
<sequence>MYYNNKHFHFKVWGSKMRLKNKQKIKLFFITVLSFIFISNLNKKNADFKMNNILENKEFIQNIQNIPISVIAPASTLENEKIQYLQNQNILDLKLPKNLSSQLIPFHSNTDEERFDQIKMAINDNSKIIWSLRGGYGSARLYENLLKLKKPNQNKIFIGYSDLTFLHLFFIQNWNWKTIHGSTLSDLFNKEKDPKNFSNIVEIISGNIKEITYTNIEPLNELAKSSQEVFGKLVGGNLEILSSSLGTNWQINGKNKIIFIEDIGAKGYVVDRNLIHLYQAKIFQNAKAILLGSFTNSDENIEFTIKRFANEVNIPVFKSNQFGHGNKNYPLVLNENITISPQKKIITLNLGDDFKNILKPSNDGYMAIR</sequence>
<evidence type="ECO:0000256" key="1">
    <source>
        <dbReference type="ARBA" id="ARBA00010233"/>
    </source>
</evidence>
<dbReference type="InterPro" id="IPR040449">
    <property type="entry name" value="Peptidase_S66_N"/>
</dbReference>
<keyword evidence="4" id="KW-0378">Hydrolase</keyword>
<dbReference type="Gene3D" id="3.50.30.60">
    <property type="entry name" value="LD-carboxypeptidase A C-terminal domain-like"/>
    <property type="match status" value="1"/>
</dbReference>
<evidence type="ECO:0000256" key="3">
    <source>
        <dbReference type="ARBA" id="ARBA00022670"/>
    </source>
</evidence>
<dbReference type="InterPro" id="IPR040921">
    <property type="entry name" value="Peptidase_S66C"/>
</dbReference>
<dbReference type="Pfam" id="PF17676">
    <property type="entry name" value="Peptidase_S66C"/>
    <property type="match status" value="1"/>
</dbReference>
<keyword evidence="3" id="KW-0645">Protease</keyword>
<dbReference type="InterPro" id="IPR027478">
    <property type="entry name" value="LdcA_N"/>
</dbReference>
<evidence type="ECO:0000256" key="5">
    <source>
        <dbReference type="ARBA" id="ARBA00022825"/>
    </source>
</evidence>
<evidence type="ECO:0000256" key="4">
    <source>
        <dbReference type="ARBA" id="ARBA00022801"/>
    </source>
</evidence>
<evidence type="ECO:0000259" key="7">
    <source>
        <dbReference type="Pfam" id="PF17676"/>
    </source>
</evidence>
<keyword evidence="2 8" id="KW-0121">Carboxypeptidase</keyword>
<evidence type="ECO:0000259" key="6">
    <source>
        <dbReference type="Pfam" id="PF02016"/>
    </source>
</evidence>
<dbReference type="PANTHER" id="PTHR30237:SF2">
    <property type="entry name" value="MUREIN TETRAPEPTIDE CARBOXYPEPTIDASE"/>
    <property type="match status" value="1"/>
</dbReference>
<dbReference type="Gene3D" id="3.40.50.10740">
    <property type="entry name" value="Class I glutamine amidotransferase-like"/>
    <property type="match status" value="1"/>
</dbReference>
<dbReference type="SUPFAM" id="SSF141986">
    <property type="entry name" value="LD-carboxypeptidase A C-terminal domain-like"/>
    <property type="match status" value="1"/>
</dbReference>
<reference evidence="8 9" key="1">
    <citation type="submission" date="2019-10" db="EMBL/GenBank/DDBJ databases">
        <title>New species of Slilvanegrellaceae.</title>
        <authorList>
            <person name="Pitt A."/>
            <person name="Hahn M.W."/>
        </authorList>
    </citation>
    <scope>NUCLEOTIDE SEQUENCE [LARGE SCALE GENOMIC DNA]</scope>
    <source>
        <strain evidence="8 9">SP-Ram-0.45-NSY-1</strain>
    </source>
</reference>